<dbReference type="GO" id="GO:0008270">
    <property type="term" value="F:zinc ion binding"/>
    <property type="evidence" value="ECO:0007669"/>
    <property type="project" value="UniProtKB-KW"/>
</dbReference>
<dbReference type="Proteomes" id="UP000659654">
    <property type="component" value="Unassembled WGS sequence"/>
</dbReference>
<protein>
    <recommendedName>
        <fullName evidence="14">Protein with SprT-like domain at the N terminus</fullName>
    </recommendedName>
</protein>
<dbReference type="OrthoDB" id="5236983at2759"/>
<dbReference type="Pfam" id="PF22934">
    <property type="entry name" value="SPRTN_ZBD"/>
    <property type="match status" value="1"/>
</dbReference>
<dbReference type="PANTHER" id="PTHR21220:SF0">
    <property type="entry name" value="DNA-DEPENDENT METALLOPROTEASE SPRTN"/>
    <property type="match status" value="1"/>
</dbReference>
<evidence type="ECO:0000256" key="7">
    <source>
        <dbReference type="ARBA" id="ARBA00022763"/>
    </source>
</evidence>
<evidence type="ECO:0000256" key="8">
    <source>
        <dbReference type="ARBA" id="ARBA00022771"/>
    </source>
</evidence>
<keyword evidence="12 15" id="KW-0234">DNA repair</keyword>
<keyword evidence="5" id="KW-0645">Protease</keyword>
<evidence type="ECO:0000256" key="16">
    <source>
        <dbReference type="SAM" id="MobiDB-lite"/>
    </source>
</evidence>
<dbReference type="InterPro" id="IPR055220">
    <property type="entry name" value="SPRTN_ZBD"/>
</dbReference>
<comment type="subcellular location">
    <subcellularLocation>
        <location evidence="2">Chromosome</location>
    </subcellularLocation>
    <subcellularLocation>
        <location evidence="1">Nucleus</location>
    </subcellularLocation>
</comment>
<evidence type="ECO:0000313" key="19">
    <source>
        <dbReference type="Proteomes" id="UP000659654"/>
    </source>
</evidence>
<evidence type="ECO:0000256" key="9">
    <source>
        <dbReference type="ARBA" id="ARBA00022801"/>
    </source>
</evidence>
<keyword evidence="7 15" id="KW-0227">DNA damage</keyword>
<keyword evidence="8 15" id="KW-0863">Zinc-finger</keyword>
<dbReference type="EMBL" id="CAJFCV020000005">
    <property type="protein sequence ID" value="CAG9123836.1"/>
    <property type="molecule type" value="Genomic_DNA"/>
</dbReference>
<comment type="similarity">
    <text evidence="3">Belongs to the Spartan family.</text>
</comment>
<dbReference type="GO" id="GO:0006281">
    <property type="term" value="P:DNA repair"/>
    <property type="evidence" value="ECO:0007669"/>
    <property type="project" value="UniProtKB-KW"/>
</dbReference>
<feature type="region of interest" description="Disordered" evidence="16">
    <location>
        <begin position="209"/>
        <end position="228"/>
    </location>
</feature>
<evidence type="ECO:0000313" key="18">
    <source>
        <dbReference type="EMBL" id="CAD5232036.1"/>
    </source>
</evidence>
<evidence type="ECO:0000256" key="5">
    <source>
        <dbReference type="ARBA" id="ARBA00022670"/>
    </source>
</evidence>
<sequence length="334" mass="38198">MEGHVAYLDSLPVTSSERQVMNLADPASELDDPTPDLHEMFQLFDYQFFQGRLQCCVVEWSKQMKRCAGTCTFQPASRMCVIRMSEPLLKLRSRKDFVETLLHEMIHALLFLNGNFDGRDGHGPEFQANMHRINKMAGINISIYHTFHDEVKLYQQHWWRCNGSCQSRGPFYGYVKRSMNRAPSKNDSWWSRHQQTCGGVFVKVKEPDKKVKEKSPKTITGKIKKPERPSNQQSILNYFTKDGKENVNRTQKEIRPQDMEDDDIIFVDDATGSFSGFIGKGARLGGSQVSSVQGSCSGFRKSDDLPSDEQVPCPNCPRKFPLSILNDHLDQCLF</sequence>
<evidence type="ECO:0000256" key="4">
    <source>
        <dbReference type="ARBA" id="ARBA00022454"/>
    </source>
</evidence>
<keyword evidence="4" id="KW-0158">Chromosome</keyword>
<evidence type="ECO:0000256" key="11">
    <source>
        <dbReference type="ARBA" id="ARBA00023049"/>
    </source>
</evidence>
<dbReference type="Gene3D" id="3.30.160.60">
    <property type="entry name" value="Classic Zinc Finger"/>
    <property type="match status" value="1"/>
</dbReference>
<keyword evidence="10" id="KW-0862">Zinc</keyword>
<accession>A0A7I8XG11</accession>
<dbReference type="Proteomes" id="UP000582659">
    <property type="component" value="Unassembled WGS sequence"/>
</dbReference>
<comment type="caution">
    <text evidence="18">The sequence shown here is derived from an EMBL/GenBank/DDBJ whole genome shotgun (WGS) entry which is preliminary data.</text>
</comment>
<keyword evidence="13" id="KW-0539">Nucleus</keyword>
<dbReference type="GO" id="GO:0004222">
    <property type="term" value="F:metalloendopeptidase activity"/>
    <property type="evidence" value="ECO:0007669"/>
    <property type="project" value="InterPro"/>
</dbReference>
<evidence type="ECO:0000256" key="6">
    <source>
        <dbReference type="ARBA" id="ARBA00022723"/>
    </source>
</evidence>
<dbReference type="SMR" id="A0A7I8XG11"/>
<dbReference type="InterPro" id="IPR044245">
    <property type="entry name" value="Spartan"/>
</dbReference>
<keyword evidence="9" id="KW-0378">Hydrolase</keyword>
<evidence type="ECO:0000256" key="2">
    <source>
        <dbReference type="ARBA" id="ARBA00004286"/>
    </source>
</evidence>
<evidence type="ECO:0000256" key="10">
    <source>
        <dbReference type="ARBA" id="ARBA00022833"/>
    </source>
</evidence>
<dbReference type="GO" id="GO:0005634">
    <property type="term" value="C:nucleus"/>
    <property type="evidence" value="ECO:0007669"/>
    <property type="project" value="UniProtKB-SubCell"/>
</dbReference>
<organism evidence="18 19">
    <name type="scientific">Bursaphelenchus xylophilus</name>
    <name type="common">Pinewood nematode worm</name>
    <name type="synonym">Aphelenchoides xylophilus</name>
    <dbReference type="NCBI Taxonomy" id="6326"/>
    <lineage>
        <taxon>Eukaryota</taxon>
        <taxon>Metazoa</taxon>
        <taxon>Ecdysozoa</taxon>
        <taxon>Nematoda</taxon>
        <taxon>Chromadorea</taxon>
        <taxon>Rhabditida</taxon>
        <taxon>Tylenchina</taxon>
        <taxon>Tylenchomorpha</taxon>
        <taxon>Aphelenchoidea</taxon>
        <taxon>Aphelenchoididae</taxon>
        <taxon>Bursaphelenchus</taxon>
    </lineage>
</organism>
<evidence type="ECO:0000256" key="1">
    <source>
        <dbReference type="ARBA" id="ARBA00004123"/>
    </source>
</evidence>
<reference evidence="18" key="1">
    <citation type="submission" date="2020-09" db="EMBL/GenBank/DDBJ databases">
        <authorList>
            <person name="Kikuchi T."/>
        </authorList>
    </citation>
    <scope>NUCLEOTIDE SEQUENCE</scope>
    <source>
        <strain evidence="18">Ka4C1</strain>
    </source>
</reference>
<evidence type="ECO:0000259" key="17">
    <source>
        <dbReference type="PROSITE" id="PS51908"/>
    </source>
</evidence>
<dbReference type="GO" id="GO:0005694">
    <property type="term" value="C:chromosome"/>
    <property type="evidence" value="ECO:0007669"/>
    <property type="project" value="UniProtKB-SubCell"/>
</dbReference>
<dbReference type="GO" id="GO:0031593">
    <property type="term" value="F:polyubiquitin modification-dependent protein binding"/>
    <property type="evidence" value="ECO:0007669"/>
    <property type="project" value="TreeGrafter"/>
</dbReference>
<feature type="domain" description="UBZ4-type" evidence="17">
    <location>
        <begin position="310"/>
        <end position="334"/>
    </location>
</feature>
<keyword evidence="6" id="KW-0479">Metal-binding</keyword>
<dbReference type="GO" id="GO:0003697">
    <property type="term" value="F:single-stranded DNA binding"/>
    <property type="evidence" value="ECO:0007669"/>
    <property type="project" value="InterPro"/>
</dbReference>
<dbReference type="Pfam" id="PF10263">
    <property type="entry name" value="SprT-like"/>
    <property type="match status" value="1"/>
</dbReference>
<dbReference type="PANTHER" id="PTHR21220">
    <property type="entry name" value="DNA-DEPENDENT METALLOPROTEASE SPRTN"/>
    <property type="match status" value="1"/>
</dbReference>
<keyword evidence="11" id="KW-0482">Metalloprotease</keyword>
<evidence type="ECO:0000256" key="15">
    <source>
        <dbReference type="PROSITE-ProRule" id="PRU01256"/>
    </source>
</evidence>
<dbReference type="EMBL" id="CAJFDI010000005">
    <property type="protein sequence ID" value="CAD5232036.1"/>
    <property type="molecule type" value="Genomic_DNA"/>
</dbReference>
<evidence type="ECO:0000256" key="12">
    <source>
        <dbReference type="ARBA" id="ARBA00023204"/>
    </source>
</evidence>
<dbReference type="AlphaFoldDB" id="A0A7I8XG11"/>
<dbReference type="InterPro" id="IPR006642">
    <property type="entry name" value="Rad18_UBZ4"/>
</dbReference>
<evidence type="ECO:0000256" key="14">
    <source>
        <dbReference type="ARBA" id="ARBA00030396"/>
    </source>
</evidence>
<gene>
    <name evidence="18" type="ORF">BXYJ_LOCUS12127</name>
</gene>
<dbReference type="PROSITE" id="PS51908">
    <property type="entry name" value="ZF_UBZ4"/>
    <property type="match status" value="1"/>
</dbReference>
<name>A0A7I8XG11_BURXY</name>
<proteinExistence type="inferred from homology"/>
<evidence type="ECO:0000256" key="3">
    <source>
        <dbReference type="ARBA" id="ARBA00010724"/>
    </source>
</evidence>
<dbReference type="InterPro" id="IPR006640">
    <property type="entry name" value="SprT-like_domain"/>
</dbReference>
<dbReference type="SMART" id="SM00731">
    <property type="entry name" value="SprT"/>
    <property type="match status" value="1"/>
</dbReference>
<keyword evidence="19" id="KW-1185">Reference proteome</keyword>
<evidence type="ECO:0000256" key="13">
    <source>
        <dbReference type="ARBA" id="ARBA00023242"/>
    </source>
</evidence>
<dbReference type="GO" id="GO:0006508">
    <property type="term" value="P:proteolysis"/>
    <property type="evidence" value="ECO:0007669"/>
    <property type="project" value="UniProtKB-KW"/>
</dbReference>